<dbReference type="AlphaFoldDB" id="A0A285RI77"/>
<protein>
    <submittedName>
        <fullName evidence="2">Dipicolinate synthase subunit A</fullName>
    </submittedName>
</protein>
<feature type="domain" description="D-isomer specific 2-hydroxyacid dehydrogenase NAD-binding" evidence="1">
    <location>
        <begin position="109"/>
        <end position="193"/>
    </location>
</feature>
<dbReference type="InterPro" id="IPR036291">
    <property type="entry name" value="NAD(P)-bd_dom_sf"/>
</dbReference>
<dbReference type="Pfam" id="PF02826">
    <property type="entry name" value="2-Hacid_dh_C"/>
    <property type="match status" value="1"/>
</dbReference>
<sequence length="262" mass="30010">MNEEKWLVIGTDARMKVLAKRLSNGNRTVYFKNFSEWDEELNKTVLDFHPHFVVLPIHPLPIKVPIVLGLSNAIVFSGKLNSEWSHILKENEVYYYLEDEGFIWHNAALTAEGFVSHFYNTKRAIQGKKFIVTGFGRVAKMVAHILKSIGAEVCIAVRSNVQLNEAKAFRYETVDLIDVGEVKGDFLVNTIPAKWLDEQFNKKIPMPIYDLASFPGCLQDEVQRKHYELLPALPGKFFPEDAGNVLYESIVEQLRRRNVATR</sequence>
<dbReference type="Proteomes" id="UP000219636">
    <property type="component" value="Unassembled WGS sequence"/>
</dbReference>
<dbReference type="EMBL" id="OBMQ01000001">
    <property type="protein sequence ID" value="SOB93408.1"/>
    <property type="molecule type" value="Genomic_DNA"/>
</dbReference>
<gene>
    <name evidence="2" type="ORF">SAMN05880501_101645</name>
</gene>
<accession>A0A285RI77</accession>
<dbReference type="RefSeq" id="WP_097072192.1">
    <property type="nucleotide sequence ID" value="NZ_OBMQ01000001.1"/>
</dbReference>
<dbReference type="InterPro" id="IPR006140">
    <property type="entry name" value="D-isomer_DH_NAD-bd"/>
</dbReference>
<dbReference type="OrthoDB" id="8840764at2"/>
<name>A0A285RI77_9BACL</name>
<dbReference type="GO" id="GO:0051287">
    <property type="term" value="F:NAD binding"/>
    <property type="evidence" value="ECO:0007669"/>
    <property type="project" value="InterPro"/>
</dbReference>
<evidence type="ECO:0000313" key="3">
    <source>
        <dbReference type="Proteomes" id="UP000219636"/>
    </source>
</evidence>
<dbReference type="SUPFAM" id="SSF51735">
    <property type="entry name" value="NAD(P)-binding Rossmann-fold domains"/>
    <property type="match status" value="1"/>
</dbReference>
<dbReference type="Gene3D" id="3.40.50.720">
    <property type="entry name" value="NAD(P)-binding Rossmann-like Domain"/>
    <property type="match status" value="1"/>
</dbReference>
<proteinExistence type="predicted"/>
<reference evidence="3" key="1">
    <citation type="submission" date="2017-08" db="EMBL/GenBank/DDBJ databases">
        <authorList>
            <person name="Varghese N."/>
            <person name="Submissions S."/>
        </authorList>
    </citation>
    <scope>NUCLEOTIDE SEQUENCE [LARGE SCALE GENOMIC DNA]</scope>
    <source>
        <strain evidence="3">JC22</strain>
    </source>
</reference>
<keyword evidence="3" id="KW-1185">Reference proteome</keyword>
<organism evidence="2 3">
    <name type="scientific">Ureibacillus xyleni</name>
    <dbReference type="NCBI Taxonomy" id="614648"/>
    <lineage>
        <taxon>Bacteria</taxon>
        <taxon>Bacillati</taxon>
        <taxon>Bacillota</taxon>
        <taxon>Bacilli</taxon>
        <taxon>Bacillales</taxon>
        <taxon>Caryophanaceae</taxon>
        <taxon>Ureibacillus</taxon>
    </lineage>
</organism>
<evidence type="ECO:0000313" key="2">
    <source>
        <dbReference type="EMBL" id="SOB93408.1"/>
    </source>
</evidence>
<evidence type="ECO:0000259" key="1">
    <source>
        <dbReference type="Pfam" id="PF02826"/>
    </source>
</evidence>